<dbReference type="Gene3D" id="1.10.3210.10">
    <property type="entry name" value="Hypothetical protein af1432"/>
    <property type="match status" value="1"/>
</dbReference>
<dbReference type="InterPro" id="IPR027432">
    <property type="entry name" value="dGTP_triphosphohydrolase_C"/>
</dbReference>
<keyword evidence="4" id="KW-1185">Reference proteome</keyword>
<dbReference type="InterPro" id="IPR006674">
    <property type="entry name" value="HD_domain"/>
</dbReference>
<dbReference type="Pfam" id="PF01966">
    <property type="entry name" value="HD"/>
    <property type="match status" value="1"/>
</dbReference>
<name>A0A6I4M1L0_9SPHN</name>
<dbReference type="InterPro" id="IPR023293">
    <property type="entry name" value="dGTP_triP_hydro_central_sf"/>
</dbReference>
<dbReference type="SMART" id="SM00471">
    <property type="entry name" value="HDc"/>
    <property type="match status" value="1"/>
</dbReference>
<gene>
    <name evidence="3" type="primary">dgt</name>
    <name evidence="3" type="ORF">EUU23_10560</name>
</gene>
<dbReference type="Proteomes" id="UP000471147">
    <property type="component" value="Unassembled WGS sequence"/>
</dbReference>
<dbReference type="EMBL" id="SDWJ01000002">
    <property type="protein sequence ID" value="MVZ98134.1"/>
    <property type="molecule type" value="Genomic_DNA"/>
</dbReference>
<evidence type="ECO:0000259" key="2">
    <source>
        <dbReference type="SMART" id="SM00471"/>
    </source>
</evidence>
<proteinExistence type="predicted"/>
<dbReference type="SUPFAM" id="SSF109604">
    <property type="entry name" value="HD-domain/PDEase-like"/>
    <property type="match status" value="1"/>
</dbReference>
<comment type="caution">
    <text evidence="3">The sequence shown here is derived from an EMBL/GenBank/DDBJ whole genome shotgun (WGS) entry which is preliminary data.</text>
</comment>
<dbReference type="Gene3D" id="1.10.3410.10">
    <property type="entry name" value="putative deoxyguanosinetriphosphate triphosphohydrolase like domain"/>
    <property type="match status" value="1"/>
</dbReference>
<dbReference type="NCBIfam" id="TIGR01353">
    <property type="entry name" value="dGTP_triPase"/>
    <property type="match status" value="1"/>
</dbReference>
<dbReference type="InterPro" id="IPR006261">
    <property type="entry name" value="dGTPase"/>
</dbReference>
<dbReference type="RefSeq" id="WP_160354084.1">
    <property type="nucleotide sequence ID" value="NZ_SDWJ01000002.1"/>
</dbReference>
<evidence type="ECO:0000313" key="3">
    <source>
        <dbReference type="EMBL" id="MVZ98134.1"/>
    </source>
</evidence>
<protein>
    <submittedName>
        <fullName evidence="3">DNTP triphosphohydrolase</fullName>
    </submittedName>
</protein>
<organism evidence="3 4">
    <name type="scientific">Sphingorhabdus profundilacus</name>
    <dbReference type="NCBI Taxonomy" id="2509718"/>
    <lineage>
        <taxon>Bacteria</taxon>
        <taxon>Pseudomonadati</taxon>
        <taxon>Pseudomonadota</taxon>
        <taxon>Alphaproteobacteria</taxon>
        <taxon>Sphingomonadales</taxon>
        <taxon>Sphingomonadaceae</taxon>
        <taxon>Sphingorhabdus</taxon>
    </lineage>
</organism>
<evidence type="ECO:0000313" key="4">
    <source>
        <dbReference type="Proteomes" id="UP000471147"/>
    </source>
</evidence>
<dbReference type="OrthoDB" id="9803619at2"/>
<reference evidence="3 4" key="1">
    <citation type="submission" date="2019-01" db="EMBL/GenBank/DDBJ databases">
        <title>Sphingorhabdus lacus sp.nov., isolated from an oligotrophic freshwater lake.</title>
        <authorList>
            <person name="Park M."/>
        </authorList>
    </citation>
    <scope>NUCLEOTIDE SEQUENCE [LARGE SCALE GENOMIC DNA]</scope>
    <source>
        <strain evidence="3 4">IMCC26285</strain>
    </source>
</reference>
<accession>A0A6I4M1L0</accession>
<evidence type="ECO:0000256" key="1">
    <source>
        <dbReference type="ARBA" id="ARBA00022801"/>
    </source>
</evidence>
<dbReference type="InterPro" id="IPR003607">
    <property type="entry name" value="HD/PDEase_dom"/>
</dbReference>
<feature type="domain" description="HD/PDEase" evidence="2">
    <location>
        <begin position="57"/>
        <end position="259"/>
    </location>
</feature>
<keyword evidence="1 3" id="KW-0378">Hydrolase</keyword>
<dbReference type="GO" id="GO:0016793">
    <property type="term" value="F:triphosphoric monoester hydrolase activity"/>
    <property type="evidence" value="ECO:0007669"/>
    <property type="project" value="InterPro"/>
</dbReference>
<dbReference type="AlphaFoldDB" id="A0A6I4M1L0"/>
<sequence length="469" mass="52436">MTTIWSDRRAGDPANEAEKLDDVRSRFQQDYDRLLFSTPVRRLSDKTQVWPMDENDGVRTRLTHSHEVANLARSIGTRIYAANPDLFIGADLHQVVQPMLSAIGLAHDLGNPAFGHQGETAIGRWFQQRQWIFTNHSDKGEGLPVAIPKELHKEFLEFDGNPQTLRLVSKLQTNIAHLGLDLTYATLIAAIKYPVGAPNRVKGNPITKKYGYFESERTLVEMLRAVTGLKERQRHPLTWIMEACDDIAYSVLDVDDAMKKGVISPDDVIASLIADVGTAGHAVVAKTRAKFDEVDAASRRPELARDIKIGYLRAYFIDALIDHASDNFVAAGQAVNDFTHVAPLMDDSPLCEKLKALAVQHAFSNPGVLRMEARGAEAIDGLMTTFWEAIHDRPHEKFDDILARRSGAKNKYVFALISQNYLEDASRSASSEGIAASVRYRELRLLTDMISGMTDTFTMKLWEDLKDMT</sequence>
<dbReference type="Gene3D" id="1.10.3550.10">
    <property type="entry name" value="eoxyguanosinetriphosphate triphosphohydrolase domain-like"/>
    <property type="match status" value="1"/>
</dbReference>